<reference evidence="2" key="1">
    <citation type="submission" date="2022-06" db="EMBL/GenBank/DDBJ databases">
        <title>Antifungal cultures and metabolites of lactic acid bacteria for use in dairy fermentations.</title>
        <authorList>
            <person name="Zhao Z."/>
            <person name="Gaenzle M."/>
        </authorList>
    </citation>
    <scope>NUCLEOTIDE SEQUENCE</scope>
    <source>
        <strain evidence="2">FUA3126</strain>
    </source>
</reference>
<sequence length="79" mass="8855">MAGPHREAADLVENGAKHYTVIRPGWINKSPTSQDYEITKEGRPFNGCDMSPENMAKLVLNIIQNPQEYNGRNLGINDK</sequence>
<protein>
    <submittedName>
        <fullName evidence="2">NAD(P)H-binding protein</fullName>
    </submittedName>
</protein>
<dbReference type="Pfam" id="PF13460">
    <property type="entry name" value="NAD_binding_10"/>
    <property type="match status" value="1"/>
</dbReference>
<dbReference type="Gene3D" id="3.40.50.720">
    <property type="entry name" value="NAD(P)-binding Rossmann-like Domain"/>
    <property type="match status" value="1"/>
</dbReference>
<gene>
    <name evidence="2" type="ORF">NNA32_08510</name>
</gene>
<evidence type="ECO:0000313" key="2">
    <source>
        <dbReference type="EMBL" id="MDF9914286.1"/>
    </source>
</evidence>
<dbReference type="InterPro" id="IPR016040">
    <property type="entry name" value="NAD(P)-bd_dom"/>
</dbReference>
<proteinExistence type="predicted"/>
<comment type="caution">
    <text evidence="2">The sequence shown here is derived from an EMBL/GenBank/DDBJ whole genome shotgun (WGS) entry which is preliminary data.</text>
</comment>
<keyword evidence="3" id="KW-1185">Reference proteome</keyword>
<evidence type="ECO:0000259" key="1">
    <source>
        <dbReference type="Pfam" id="PF13460"/>
    </source>
</evidence>
<organism evidence="2 3">
    <name type="scientific">Furfurilactobacillus milii</name>
    <dbReference type="NCBI Taxonomy" id="2888272"/>
    <lineage>
        <taxon>Bacteria</taxon>
        <taxon>Bacillati</taxon>
        <taxon>Bacillota</taxon>
        <taxon>Bacilli</taxon>
        <taxon>Lactobacillales</taxon>
        <taxon>Lactobacillaceae</taxon>
        <taxon>Furfurilactobacillus</taxon>
    </lineage>
</organism>
<dbReference type="Proteomes" id="UP001152867">
    <property type="component" value="Unassembled WGS sequence"/>
</dbReference>
<dbReference type="EMBL" id="JANDJP010000010">
    <property type="protein sequence ID" value="MDF9914286.1"/>
    <property type="molecule type" value="Genomic_DNA"/>
</dbReference>
<name>A0ABT6DB53_9LACO</name>
<feature type="domain" description="NAD(P)-binding" evidence="1">
    <location>
        <begin position="4"/>
        <end position="66"/>
    </location>
</feature>
<accession>A0ABT6DB53</accession>
<dbReference type="RefSeq" id="WP_178943248.1">
    <property type="nucleotide sequence ID" value="NZ_JAIWJF010000004.1"/>
</dbReference>
<evidence type="ECO:0000313" key="3">
    <source>
        <dbReference type="Proteomes" id="UP001152867"/>
    </source>
</evidence>